<evidence type="ECO:0000256" key="3">
    <source>
        <dbReference type="ARBA" id="ARBA00022723"/>
    </source>
</evidence>
<dbReference type="GO" id="GO:0004497">
    <property type="term" value="F:monooxygenase activity"/>
    <property type="evidence" value="ECO:0007669"/>
    <property type="project" value="UniProtKB-KW"/>
</dbReference>
<organism evidence="8 9">
    <name type="scientific">Mycena metata</name>
    <dbReference type="NCBI Taxonomy" id="1033252"/>
    <lineage>
        <taxon>Eukaryota</taxon>
        <taxon>Fungi</taxon>
        <taxon>Dikarya</taxon>
        <taxon>Basidiomycota</taxon>
        <taxon>Agaricomycotina</taxon>
        <taxon>Agaricomycetes</taxon>
        <taxon>Agaricomycetidae</taxon>
        <taxon>Agaricales</taxon>
        <taxon>Marasmiineae</taxon>
        <taxon>Mycenaceae</taxon>
        <taxon>Mycena</taxon>
    </lineage>
</organism>
<keyword evidence="5 7" id="KW-0408">Iron</keyword>
<dbReference type="InterPro" id="IPR017972">
    <property type="entry name" value="Cyt_P450_CS"/>
</dbReference>
<accession>A0AAD7K792</accession>
<dbReference type="SUPFAM" id="SSF48264">
    <property type="entry name" value="Cytochrome P450"/>
    <property type="match status" value="2"/>
</dbReference>
<evidence type="ECO:0000256" key="6">
    <source>
        <dbReference type="ARBA" id="ARBA00023033"/>
    </source>
</evidence>
<dbReference type="GO" id="GO:0005506">
    <property type="term" value="F:iron ion binding"/>
    <property type="evidence" value="ECO:0007669"/>
    <property type="project" value="InterPro"/>
</dbReference>
<dbReference type="PANTHER" id="PTHR24291:SF50">
    <property type="entry name" value="BIFUNCTIONAL ALBAFLAVENONE MONOOXYGENASE_TERPENE SYNTHASE"/>
    <property type="match status" value="1"/>
</dbReference>
<dbReference type="GO" id="GO:0020037">
    <property type="term" value="F:heme binding"/>
    <property type="evidence" value="ECO:0007669"/>
    <property type="project" value="InterPro"/>
</dbReference>
<dbReference type="GO" id="GO:0016705">
    <property type="term" value="F:oxidoreductase activity, acting on paired donors, with incorporation or reduction of molecular oxygen"/>
    <property type="evidence" value="ECO:0007669"/>
    <property type="project" value="InterPro"/>
</dbReference>
<sequence length="356" mass="40551">MSSKLSHFVFSRFQNLFEYSPRIDLPVSLSYSNLATALFGIFLASTAYQYISASRPLVSPFSIPGLLIPRSRWNATFLWMSLDRKTSYFNHQHDVILMNPILAGAPIIFVGSSRVVQQLLGNEGKLRLVKPVELTLKSLIGDSLASSSGDAWRRHRRILSPAFNAKLYSMAWNETSIAYEEVINSEGWLTEGEVDVLAINHAIHKMRHWGILRYTAKNKQSWLPRFSRPPTQAFVARVGKIEDAQDFAVRNPNYFPDPEVFSPSRWYDADDQVVMFGAGPRQCIGRRFAQSTSIRFLACILRDFDIDVVLQPGEFRAGYTNRVMTDATMAGTSFTLKDVPLKLTRRRFPLQLCVRW</sequence>
<keyword evidence="4 7" id="KW-0560">Oxidoreductase</keyword>
<gene>
    <name evidence="8" type="ORF">B0H16DRAFT_1449132</name>
</gene>
<evidence type="ECO:0008006" key="10">
    <source>
        <dbReference type="Google" id="ProtNLM"/>
    </source>
</evidence>
<dbReference type="EMBL" id="JARKIB010000007">
    <property type="protein sequence ID" value="KAJ7778547.1"/>
    <property type="molecule type" value="Genomic_DNA"/>
</dbReference>
<dbReference type="InterPro" id="IPR036396">
    <property type="entry name" value="Cyt_P450_sf"/>
</dbReference>
<name>A0AAD7K792_9AGAR</name>
<evidence type="ECO:0000256" key="2">
    <source>
        <dbReference type="ARBA" id="ARBA00022617"/>
    </source>
</evidence>
<keyword evidence="2 7" id="KW-0349">Heme</keyword>
<dbReference type="PROSITE" id="PS00086">
    <property type="entry name" value="CYTOCHROME_P450"/>
    <property type="match status" value="1"/>
</dbReference>
<evidence type="ECO:0000256" key="4">
    <source>
        <dbReference type="ARBA" id="ARBA00023002"/>
    </source>
</evidence>
<dbReference type="InterPro" id="IPR001128">
    <property type="entry name" value="Cyt_P450"/>
</dbReference>
<keyword evidence="3 7" id="KW-0479">Metal-binding</keyword>
<dbReference type="AlphaFoldDB" id="A0AAD7K792"/>
<dbReference type="Proteomes" id="UP001215598">
    <property type="component" value="Unassembled WGS sequence"/>
</dbReference>
<dbReference type="PANTHER" id="PTHR24291">
    <property type="entry name" value="CYTOCHROME P450 FAMILY 4"/>
    <property type="match status" value="1"/>
</dbReference>
<evidence type="ECO:0000313" key="9">
    <source>
        <dbReference type="Proteomes" id="UP001215598"/>
    </source>
</evidence>
<evidence type="ECO:0000256" key="1">
    <source>
        <dbReference type="ARBA" id="ARBA00010617"/>
    </source>
</evidence>
<keyword evidence="9" id="KW-1185">Reference proteome</keyword>
<dbReference type="Gene3D" id="1.10.630.10">
    <property type="entry name" value="Cytochrome P450"/>
    <property type="match status" value="2"/>
</dbReference>
<keyword evidence="6 7" id="KW-0503">Monooxygenase</keyword>
<dbReference type="InterPro" id="IPR050196">
    <property type="entry name" value="Cytochrome_P450_Monoox"/>
</dbReference>
<protein>
    <recommendedName>
        <fullName evidence="10">Cytochrome P450</fullName>
    </recommendedName>
</protein>
<evidence type="ECO:0000313" key="8">
    <source>
        <dbReference type="EMBL" id="KAJ7778547.1"/>
    </source>
</evidence>
<reference evidence="8" key="1">
    <citation type="submission" date="2023-03" db="EMBL/GenBank/DDBJ databases">
        <title>Massive genome expansion in bonnet fungi (Mycena s.s.) driven by repeated elements and novel gene families across ecological guilds.</title>
        <authorList>
            <consortium name="Lawrence Berkeley National Laboratory"/>
            <person name="Harder C.B."/>
            <person name="Miyauchi S."/>
            <person name="Viragh M."/>
            <person name="Kuo A."/>
            <person name="Thoen E."/>
            <person name="Andreopoulos B."/>
            <person name="Lu D."/>
            <person name="Skrede I."/>
            <person name="Drula E."/>
            <person name="Henrissat B."/>
            <person name="Morin E."/>
            <person name="Kohler A."/>
            <person name="Barry K."/>
            <person name="LaButti K."/>
            <person name="Morin E."/>
            <person name="Salamov A."/>
            <person name="Lipzen A."/>
            <person name="Mereny Z."/>
            <person name="Hegedus B."/>
            <person name="Baldrian P."/>
            <person name="Stursova M."/>
            <person name="Weitz H."/>
            <person name="Taylor A."/>
            <person name="Grigoriev I.V."/>
            <person name="Nagy L.G."/>
            <person name="Martin F."/>
            <person name="Kauserud H."/>
        </authorList>
    </citation>
    <scope>NUCLEOTIDE SEQUENCE</scope>
    <source>
        <strain evidence="8">CBHHK182m</strain>
    </source>
</reference>
<comment type="similarity">
    <text evidence="1 7">Belongs to the cytochrome P450 family.</text>
</comment>
<dbReference type="Pfam" id="PF00067">
    <property type="entry name" value="p450"/>
    <property type="match status" value="1"/>
</dbReference>
<comment type="caution">
    <text evidence="8">The sequence shown here is derived from an EMBL/GenBank/DDBJ whole genome shotgun (WGS) entry which is preliminary data.</text>
</comment>
<proteinExistence type="inferred from homology"/>
<evidence type="ECO:0000256" key="7">
    <source>
        <dbReference type="RuleBase" id="RU000461"/>
    </source>
</evidence>
<evidence type="ECO:0000256" key="5">
    <source>
        <dbReference type="ARBA" id="ARBA00023004"/>
    </source>
</evidence>